<name>A0A6P8H8U9_ACTTE</name>
<dbReference type="PANTHER" id="PTHR12452">
    <property type="entry name" value="42-9-9 PROTEIN-RELATED"/>
    <property type="match status" value="1"/>
</dbReference>
<dbReference type="PANTHER" id="PTHR12452:SF0">
    <property type="entry name" value="THIOREDOXIN DOMAIN-CONTAINING PROTEIN 17"/>
    <property type="match status" value="1"/>
</dbReference>
<dbReference type="FunFam" id="3.40.30.10:FF:000124">
    <property type="entry name" value="Thioredoxin domain-containing 17"/>
    <property type="match status" value="1"/>
</dbReference>
<evidence type="ECO:0000256" key="4">
    <source>
        <dbReference type="ARBA" id="ARBA00022490"/>
    </source>
</evidence>
<dbReference type="InterPro" id="IPR045108">
    <property type="entry name" value="TXNDC17-like"/>
</dbReference>
<dbReference type="CDD" id="cd02952">
    <property type="entry name" value="TRP14_like"/>
    <property type="match status" value="1"/>
</dbReference>
<dbReference type="InterPro" id="IPR010357">
    <property type="entry name" value="TXNDC17_dom"/>
</dbReference>
<protein>
    <recommendedName>
        <fullName evidence="3">Thioredoxin domain-containing protein 17</fullName>
    </recommendedName>
</protein>
<evidence type="ECO:0000256" key="5">
    <source>
        <dbReference type="ARBA" id="ARBA00023157"/>
    </source>
</evidence>
<reference evidence="9" key="1">
    <citation type="submission" date="2025-08" db="UniProtKB">
        <authorList>
            <consortium name="RefSeq"/>
        </authorList>
    </citation>
    <scope>IDENTIFICATION</scope>
</reference>
<dbReference type="Pfam" id="PF06110">
    <property type="entry name" value="TXD17-like_Trx"/>
    <property type="match status" value="1"/>
</dbReference>
<dbReference type="GO" id="GO:0005829">
    <property type="term" value="C:cytosol"/>
    <property type="evidence" value="ECO:0007669"/>
    <property type="project" value="TreeGrafter"/>
</dbReference>
<comment type="subcellular location">
    <subcellularLocation>
        <location evidence="1">Cytoplasm</location>
    </subcellularLocation>
</comment>
<dbReference type="SUPFAM" id="SSF52833">
    <property type="entry name" value="Thioredoxin-like"/>
    <property type="match status" value="1"/>
</dbReference>
<evidence type="ECO:0000259" key="7">
    <source>
        <dbReference type="Pfam" id="PF06110"/>
    </source>
</evidence>
<dbReference type="Proteomes" id="UP000515163">
    <property type="component" value="Unplaced"/>
</dbReference>
<evidence type="ECO:0000256" key="3">
    <source>
        <dbReference type="ARBA" id="ARBA00016949"/>
    </source>
</evidence>
<sequence length="127" mass="14263">MAAEQKPTQLQVEGLQNLETTIQENADEKRKFVMFIGAIDETGDSWCPDCRDAEPVVEKGLNSAPSDSVFILVVVGDRPTWKDPNNEFRTGKYKLTGIPTLVEIGTQKRLGPDECKKQDLVDMFFKD</sequence>
<evidence type="ECO:0000256" key="6">
    <source>
        <dbReference type="ARBA" id="ARBA00023284"/>
    </source>
</evidence>
<keyword evidence="6" id="KW-0676">Redox-active center</keyword>
<dbReference type="InterPro" id="IPR036249">
    <property type="entry name" value="Thioredoxin-like_sf"/>
</dbReference>
<keyword evidence="5" id="KW-1015">Disulfide bond</keyword>
<evidence type="ECO:0000256" key="2">
    <source>
        <dbReference type="ARBA" id="ARBA00008987"/>
    </source>
</evidence>
<evidence type="ECO:0000313" key="8">
    <source>
        <dbReference type="Proteomes" id="UP000515163"/>
    </source>
</evidence>
<dbReference type="KEGG" id="aten:116288937"/>
<proteinExistence type="inferred from homology"/>
<dbReference type="AlphaFoldDB" id="A0A6P8H8U9"/>
<dbReference type="FunCoup" id="A0A6P8H8U9">
    <property type="interactions" value="892"/>
</dbReference>
<accession>A0A6P8H8U9</accession>
<dbReference type="GeneID" id="116288937"/>
<feature type="domain" description="Thioredoxin" evidence="7">
    <location>
        <begin position="12"/>
        <end position="127"/>
    </location>
</feature>
<evidence type="ECO:0000313" key="9">
    <source>
        <dbReference type="RefSeq" id="XP_031551663.1"/>
    </source>
</evidence>
<keyword evidence="8" id="KW-1185">Reference proteome</keyword>
<dbReference type="Gene3D" id="3.40.30.10">
    <property type="entry name" value="Glutaredoxin"/>
    <property type="match status" value="1"/>
</dbReference>
<gene>
    <name evidence="9" type="primary">LOC116288937</name>
</gene>
<dbReference type="InParanoid" id="A0A6P8H8U9"/>
<comment type="similarity">
    <text evidence="2">Belongs to the thioredoxin family.</text>
</comment>
<dbReference type="RefSeq" id="XP_031551663.1">
    <property type="nucleotide sequence ID" value="XM_031695803.1"/>
</dbReference>
<organism evidence="8 9">
    <name type="scientific">Actinia tenebrosa</name>
    <name type="common">Australian red waratah sea anemone</name>
    <dbReference type="NCBI Taxonomy" id="6105"/>
    <lineage>
        <taxon>Eukaryota</taxon>
        <taxon>Metazoa</taxon>
        <taxon>Cnidaria</taxon>
        <taxon>Anthozoa</taxon>
        <taxon>Hexacorallia</taxon>
        <taxon>Actiniaria</taxon>
        <taxon>Actiniidae</taxon>
        <taxon>Actinia</taxon>
    </lineage>
</organism>
<dbReference type="GO" id="GO:0047134">
    <property type="term" value="F:protein-disulfide reductase [NAD(P)H] activity"/>
    <property type="evidence" value="ECO:0007669"/>
    <property type="project" value="InterPro"/>
</dbReference>
<evidence type="ECO:0000256" key="1">
    <source>
        <dbReference type="ARBA" id="ARBA00004496"/>
    </source>
</evidence>
<keyword evidence="4" id="KW-0963">Cytoplasm</keyword>
<dbReference type="OrthoDB" id="78947at2759"/>